<keyword evidence="3" id="KW-1185">Reference proteome</keyword>
<dbReference type="PATRIC" id="fig|755172.3.peg.1709"/>
<reference evidence="3" key="1">
    <citation type="submission" date="2016-01" db="EMBL/GenBank/DDBJ databases">
        <authorList>
            <person name="Mitreva M."/>
            <person name="Pepin K.H."/>
            <person name="Mihindukulasuriya K.A."/>
            <person name="Fulton R."/>
            <person name="Fronick C."/>
            <person name="O'Laughlin M."/>
            <person name="Miner T."/>
            <person name="Herter B."/>
            <person name="Rosa B.A."/>
            <person name="Cordes M."/>
            <person name="Tomlinson C."/>
            <person name="Wollam A."/>
            <person name="Palsikar V.B."/>
            <person name="Mardis E.R."/>
            <person name="Wilson R.K."/>
        </authorList>
    </citation>
    <scope>NUCLEOTIDE SEQUENCE [LARGE SCALE GENOMIC DNA]</scope>
    <source>
        <strain evidence="3">DNF00729</strain>
    </source>
</reference>
<dbReference type="InterPro" id="IPR018768">
    <property type="entry name" value="DUF2344"/>
</dbReference>
<organism evidence="2 3">
    <name type="scientific">Aedoeadaptatus coxii</name>
    <dbReference type="NCBI Taxonomy" id="755172"/>
    <lineage>
        <taxon>Bacteria</taxon>
        <taxon>Bacillati</taxon>
        <taxon>Bacillota</taxon>
        <taxon>Tissierellia</taxon>
        <taxon>Tissierellales</taxon>
        <taxon>Peptoniphilaceae</taxon>
        <taxon>Aedoeadaptatus</taxon>
    </lineage>
</organism>
<name>A0A134ABZ9_9FIRM</name>
<dbReference type="AlphaFoldDB" id="A0A134ABZ9"/>
<evidence type="ECO:0000313" key="3">
    <source>
        <dbReference type="Proteomes" id="UP000070442"/>
    </source>
</evidence>
<accession>A0A134ABZ9</accession>
<sequence length="227" mass="26704">MELRLAFKKMGMIKFISHLDTLRVFTRAIQRAEIPVLWSEGFNPHQKLSIAQPLSVGMESEFEVMDLEVEDDYPFGELKDALNRELPRGLEIMEVTPDFDKQSVFERIKKTEYRMFFPEEFYPDRKHLETIIDDAMKREEILVKRRKKKGRKRIIVDEDIKSGILSLNWKDEEEGYGLYATLRAGSEGNLRPDRLLAGLFESTDVDVDFIQIRRLRSWDGDDLEVQL</sequence>
<dbReference type="EMBL" id="LSDG01000045">
    <property type="protein sequence ID" value="KXB65242.1"/>
    <property type="molecule type" value="Genomic_DNA"/>
</dbReference>
<feature type="domain" description="DUF2344" evidence="1">
    <location>
        <begin position="3"/>
        <end position="192"/>
    </location>
</feature>
<dbReference type="Pfam" id="PF10105">
    <property type="entry name" value="DUF2344"/>
    <property type="match status" value="1"/>
</dbReference>
<gene>
    <name evidence="2" type="ORF">HMPREF1863_01750</name>
</gene>
<comment type="caution">
    <text evidence="2">The sequence shown here is derived from an EMBL/GenBank/DDBJ whole genome shotgun (WGS) entry which is preliminary data.</text>
</comment>
<proteinExistence type="predicted"/>
<evidence type="ECO:0000259" key="1">
    <source>
        <dbReference type="Pfam" id="PF10105"/>
    </source>
</evidence>
<dbReference type="Proteomes" id="UP000070442">
    <property type="component" value="Unassembled WGS sequence"/>
</dbReference>
<dbReference type="OrthoDB" id="9780488at2"/>
<dbReference type="RefSeq" id="WP_068369808.1">
    <property type="nucleotide sequence ID" value="NZ_CAMQER010000027.1"/>
</dbReference>
<protein>
    <submittedName>
        <fullName evidence="2">Radical SAM-linked protein</fullName>
    </submittedName>
</protein>
<evidence type="ECO:0000313" key="2">
    <source>
        <dbReference type="EMBL" id="KXB65242.1"/>
    </source>
</evidence>
<dbReference type="STRING" id="755172.HMPREF1863_01750"/>
<dbReference type="NCBIfam" id="TIGR03936">
    <property type="entry name" value="sam_1_link_chp"/>
    <property type="match status" value="1"/>
</dbReference>